<feature type="domain" description="TonB-dependent receptor-like beta-barrel" evidence="16">
    <location>
        <begin position="282"/>
        <end position="684"/>
    </location>
</feature>
<evidence type="ECO:0000259" key="17">
    <source>
        <dbReference type="Pfam" id="PF07715"/>
    </source>
</evidence>
<evidence type="ECO:0000256" key="5">
    <source>
        <dbReference type="ARBA" id="ARBA00022692"/>
    </source>
</evidence>
<evidence type="ECO:0000256" key="13">
    <source>
        <dbReference type="PROSITE-ProRule" id="PRU10144"/>
    </source>
</evidence>
<evidence type="ECO:0000256" key="1">
    <source>
        <dbReference type="ARBA" id="ARBA00004571"/>
    </source>
</evidence>
<dbReference type="RefSeq" id="WP_034377215.1">
    <property type="nucleotide sequence ID" value="NZ_AWTN01000001.1"/>
</dbReference>
<feature type="short sequence motif" description="TonB C-terminal box" evidence="13">
    <location>
        <begin position="715"/>
        <end position="732"/>
    </location>
</feature>
<evidence type="ECO:0000256" key="6">
    <source>
        <dbReference type="ARBA" id="ARBA00022729"/>
    </source>
</evidence>
<evidence type="ECO:0000256" key="9">
    <source>
        <dbReference type="ARBA" id="ARBA00023136"/>
    </source>
</evidence>
<proteinExistence type="inferred from homology"/>
<gene>
    <name evidence="18" type="ORF">P245_00865</name>
</gene>
<evidence type="ECO:0000256" key="15">
    <source>
        <dbReference type="SAM" id="SignalP"/>
    </source>
</evidence>
<keyword evidence="3 12" id="KW-0813">Transport</keyword>
<dbReference type="PANTHER" id="PTHR30069:SF53">
    <property type="entry name" value="COLICIN I RECEPTOR-RELATED"/>
    <property type="match status" value="1"/>
</dbReference>
<dbReference type="Pfam" id="PF07715">
    <property type="entry name" value="Plug"/>
    <property type="match status" value="1"/>
</dbReference>
<dbReference type="Gene3D" id="2.170.130.10">
    <property type="entry name" value="TonB-dependent receptor, plug domain"/>
    <property type="match status" value="1"/>
</dbReference>
<evidence type="ECO:0000256" key="4">
    <source>
        <dbReference type="ARBA" id="ARBA00022452"/>
    </source>
</evidence>
<comment type="subcellular location">
    <subcellularLocation>
        <location evidence="1 12">Cell outer membrane</location>
        <topology evidence="1 12">Multi-pass membrane protein</topology>
    </subcellularLocation>
</comment>
<dbReference type="SUPFAM" id="SSF56935">
    <property type="entry name" value="Porins"/>
    <property type="match status" value="1"/>
</dbReference>
<keyword evidence="6 15" id="KW-0732">Signal</keyword>
<dbReference type="InterPro" id="IPR000531">
    <property type="entry name" value="Beta-barrel_TonB"/>
</dbReference>
<comment type="similarity">
    <text evidence="2 12 14">Belongs to the TonB-dependent receptor family.</text>
</comment>
<dbReference type="GO" id="GO:0015344">
    <property type="term" value="F:siderophore uptake transmembrane transporter activity"/>
    <property type="evidence" value="ECO:0007669"/>
    <property type="project" value="TreeGrafter"/>
</dbReference>
<dbReference type="CDD" id="cd01347">
    <property type="entry name" value="ligand_gated_channel"/>
    <property type="match status" value="1"/>
</dbReference>
<dbReference type="PROSITE" id="PS01156">
    <property type="entry name" value="TONB_DEPENDENT_REC_2"/>
    <property type="match status" value="1"/>
</dbReference>
<dbReference type="InterPro" id="IPR012910">
    <property type="entry name" value="Plug_dom"/>
</dbReference>
<keyword evidence="4 12" id="KW-1134">Transmembrane beta strand</keyword>
<dbReference type="InterPro" id="IPR036942">
    <property type="entry name" value="Beta-barrel_TonB_sf"/>
</dbReference>
<evidence type="ECO:0000313" key="18">
    <source>
        <dbReference type="EMBL" id="KGH00782.1"/>
    </source>
</evidence>
<reference evidence="18 19" key="1">
    <citation type="submission" date="2013-09" db="EMBL/GenBank/DDBJ databases">
        <title>High correlation between genotypes and phenotypes of environmental bacteria Comamonas testosteroni strains.</title>
        <authorList>
            <person name="Liu L."/>
            <person name="Zhu W."/>
            <person name="Xia X."/>
            <person name="Xu B."/>
            <person name="Luo M."/>
            <person name="Wang G."/>
        </authorList>
    </citation>
    <scope>NUCLEOTIDE SEQUENCE [LARGE SCALE GENOMIC DNA]</scope>
    <source>
        <strain evidence="18 19">JL14</strain>
    </source>
</reference>
<evidence type="ECO:0000256" key="11">
    <source>
        <dbReference type="ARBA" id="ARBA00023237"/>
    </source>
</evidence>
<evidence type="ECO:0000256" key="3">
    <source>
        <dbReference type="ARBA" id="ARBA00022448"/>
    </source>
</evidence>
<name>A0A0E3C8M8_9BURK</name>
<keyword evidence="11 12" id="KW-0998">Cell outer membrane</keyword>
<dbReference type="Pfam" id="PF00593">
    <property type="entry name" value="TonB_dep_Rec_b-barrel"/>
    <property type="match status" value="1"/>
</dbReference>
<dbReference type="PROSITE" id="PS52016">
    <property type="entry name" value="TONB_DEPENDENT_REC_3"/>
    <property type="match status" value="1"/>
</dbReference>
<dbReference type="Proteomes" id="UP000029567">
    <property type="component" value="Unassembled WGS sequence"/>
</dbReference>
<dbReference type="InterPro" id="IPR037066">
    <property type="entry name" value="Plug_dom_sf"/>
</dbReference>
<evidence type="ECO:0000256" key="2">
    <source>
        <dbReference type="ARBA" id="ARBA00009810"/>
    </source>
</evidence>
<dbReference type="GO" id="GO:0044718">
    <property type="term" value="P:siderophore transmembrane transport"/>
    <property type="evidence" value="ECO:0007669"/>
    <property type="project" value="TreeGrafter"/>
</dbReference>
<keyword evidence="5 12" id="KW-0812">Transmembrane</keyword>
<sequence length="732" mass="79472">MSNAALSRARHIRWQPRLLALAAAAACAGNAFAQARESTMEEVVVSASGFEQELKNAPASISVVTRQELETKNFRDLAEALQGVEGIDVMGGTGKTGGLDISIRGMPSDYTLILIDGRRQNVAGDVTPNGFGAALTSFMPPMSAIERIEVIRGPMSTLYGSDAMGGVINIITRKVSKEWGGEVSVGAGIPQDSEWGNQYKSSFYINGPIKQDLLGLAVRGSTFNRDAADWVLAPGAAQPAQARNPAPAQSRQHSLGAKLTLTPSRYHDIWLDVDQARTWYNNEDGRLGSRDAVITDPTKLPGYRDALRFNRDQVSFGHTGRLGFGTLESSLMHTETETIGRTIPGASVPKGDPRAGADRELKTTNLVLDSKLVAPVGDAHMLTVGGQFWDAKLKDGLLPQSHKQTMWALFVEDEWRLREGLTATLGGRYDHHDAFGGQFSPRAYLVWDATTNWTFKGGVSQGFKAPRLNQLIDGVSGVTGQGQTISIGNPNLKPETSTNVELSALFDNKAGWTSAATFFHNNVKDKIASGGSCDPNKPGSVYISSCAYNPTADYSINVDKAKTWGLELSSRAQLAKDWAVKAGYTWTNSEVIESGVKNGQLANTAKHIANVQLDWTPTGQWRLWARGEYRGKSPRFSGSYDNLSKANRDVYDAVGDIKGYALFHLGGSYQVNKSLSINASIFNLFDKDFRKYQQVSVNGTPTWVNSYFQGGQSVSGVTQAGRTFWITANMKF</sequence>
<dbReference type="PANTHER" id="PTHR30069">
    <property type="entry name" value="TONB-DEPENDENT OUTER MEMBRANE RECEPTOR"/>
    <property type="match status" value="1"/>
</dbReference>
<protein>
    <submittedName>
        <fullName evidence="18">TonB-denpendent receptor</fullName>
    </submittedName>
</protein>
<evidence type="ECO:0000256" key="8">
    <source>
        <dbReference type="ARBA" id="ARBA00023077"/>
    </source>
</evidence>
<comment type="caution">
    <text evidence="18">The sequence shown here is derived from an EMBL/GenBank/DDBJ whole genome shotgun (WGS) entry which is preliminary data.</text>
</comment>
<evidence type="ECO:0000256" key="14">
    <source>
        <dbReference type="RuleBase" id="RU003357"/>
    </source>
</evidence>
<dbReference type="InterPro" id="IPR039426">
    <property type="entry name" value="TonB-dep_rcpt-like"/>
</dbReference>
<evidence type="ECO:0000259" key="16">
    <source>
        <dbReference type="Pfam" id="PF00593"/>
    </source>
</evidence>
<evidence type="ECO:0000256" key="10">
    <source>
        <dbReference type="ARBA" id="ARBA00023170"/>
    </source>
</evidence>
<dbReference type="Gene3D" id="2.40.170.20">
    <property type="entry name" value="TonB-dependent receptor, beta-barrel domain"/>
    <property type="match status" value="1"/>
</dbReference>
<dbReference type="AlphaFoldDB" id="A0A0E3C8M8"/>
<keyword evidence="8 14" id="KW-0798">TonB box</keyword>
<organism evidence="18 19">
    <name type="scientific">Comamonas thiooxydans</name>
    <dbReference type="NCBI Taxonomy" id="363952"/>
    <lineage>
        <taxon>Bacteria</taxon>
        <taxon>Pseudomonadati</taxon>
        <taxon>Pseudomonadota</taxon>
        <taxon>Betaproteobacteria</taxon>
        <taxon>Burkholderiales</taxon>
        <taxon>Comamonadaceae</taxon>
        <taxon>Comamonas</taxon>
    </lineage>
</organism>
<keyword evidence="7" id="KW-0406">Ion transport</keyword>
<dbReference type="InterPro" id="IPR010917">
    <property type="entry name" value="TonB_rcpt_CS"/>
</dbReference>
<evidence type="ECO:0000256" key="12">
    <source>
        <dbReference type="PROSITE-ProRule" id="PRU01360"/>
    </source>
</evidence>
<evidence type="ECO:0000256" key="7">
    <source>
        <dbReference type="ARBA" id="ARBA00023065"/>
    </source>
</evidence>
<feature type="domain" description="TonB-dependent receptor plug" evidence="17">
    <location>
        <begin position="54"/>
        <end position="167"/>
    </location>
</feature>
<evidence type="ECO:0000313" key="19">
    <source>
        <dbReference type="Proteomes" id="UP000029567"/>
    </source>
</evidence>
<keyword evidence="9 12" id="KW-0472">Membrane</keyword>
<feature type="chain" id="PRO_5002409560" evidence="15">
    <location>
        <begin position="34"/>
        <end position="732"/>
    </location>
</feature>
<feature type="signal peptide" evidence="15">
    <location>
        <begin position="1"/>
        <end position="33"/>
    </location>
</feature>
<accession>A0A0E3C8M8</accession>
<dbReference type="GO" id="GO:0009279">
    <property type="term" value="C:cell outer membrane"/>
    <property type="evidence" value="ECO:0007669"/>
    <property type="project" value="UniProtKB-SubCell"/>
</dbReference>
<dbReference type="EMBL" id="AWTN01000001">
    <property type="protein sequence ID" value="KGH00782.1"/>
    <property type="molecule type" value="Genomic_DNA"/>
</dbReference>
<keyword evidence="10 18" id="KW-0675">Receptor</keyword>